<feature type="transmembrane region" description="Helical" evidence="1">
    <location>
        <begin position="21"/>
        <end position="42"/>
    </location>
</feature>
<dbReference type="RefSeq" id="WP_235295547.1">
    <property type="nucleotide sequence ID" value="NZ_BSOH01000016.1"/>
</dbReference>
<dbReference type="EMBL" id="BSOH01000016">
    <property type="protein sequence ID" value="GLR18222.1"/>
    <property type="molecule type" value="Genomic_DNA"/>
</dbReference>
<dbReference type="AlphaFoldDB" id="A0AA37WF27"/>
<accession>A0AA37WF27</accession>
<name>A0AA37WF27_9BACT</name>
<proteinExistence type="predicted"/>
<keyword evidence="1" id="KW-0472">Membrane</keyword>
<reference evidence="2" key="1">
    <citation type="journal article" date="2014" name="Int. J. Syst. Evol. Microbiol.">
        <title>Complete genome sequence of Corynebacterium casei LMG S-19264T (=DSM 44701T), isolated from a smear-ripened cheese.</title>
        <authorList>
            <consortium name="US DOE Joint Genome Institute (JGI-PGF)"/>
            <person name="Walter F."/>
            <person name="Albersmeier A."/>
            <person name="Kalinowski J."/>
            <person name="Ruckert C."/>
        </authorList>
    </citation>
    <scope>NUCLEOTIDE SEQUENCE</scope>
    <source>
        <strain evidence="2">NBRC 108769</strain>
    </source>
</reference>
<evidence type="ECO:0000256" key="1">
    <source>
        <dbReference type="SAM" id="Phobius"/>
    </source>
</evidence>
<dbReference type="Proteomes" id="UP001156666">
    <property type="component" value="Unassembled WGS sequence"/>
</dbReference>
<dbReference type="InterPro" id="IPR045749">
    <property type="entry name" value="DUF6090"/>
</dbReference>
<comment type="caution">
    <text evidence="2">The sequence shown here is derived from an EMBL/GenBank/DDBJ whole genome shotgun (WGS) entry which is preliminary data.</text>
</comment>
<protein>
    <submittedName>
        <fullName evidence="2">Uncharacterized protein</fullName>
    </submittedName>
</protein>
<keyword evidence="1" id="KW-1133">Transmembrane helix</keyword>
<keyword evidence="3" id="KW-1185">Reference proteome</keyword>
<reference evidence="2" key="2">
    <citation type="submission" date="2023-01" db="EMBL/GenBank/DDBJ databases">
        <title>Draft genome sequence of Portibacter lacus strain NBRC 108769.</title>
        <authorList>
            <person name="Sun Q."/>
            <person name="Mori K."/>
        </authorList>
    </citation>
    <scope>NUCLEOTIDE SEQUENCE</scope>
    <source>
        <strain evidence="2">NBRC 108769</strain>
    </source>
</reference>
<organism evidence="2 3">
    <name type="scientific">Portibacter lacus</name>
    <dbReference type="NCBI Taxonomy" id="1099794"/>
    <lineage>
        <taxon>Bacteria</taxon>
        <taxon>Pseudomonadati</taxon>
        <taxon>Bacteroidota</taxon>
        <taxon>Saprospiria</taxon>
        <taxon>Saprospirales</taxon>
        <taxon>Haliscomenobacteraceae</taxon>
        <taxon>Portibacter</taxon>
    </lineage>
</organism>
<evidence type="ECO:0000313" key="2">
    <source>
        <dbReference type="EMBL" id="GLR18222.1"/>
    </source>
</evidence>
<gene>
    <name evidence="2" type="ORF">GCM10007940_28370</name>
</gene>
<dbReference type="Pfam" id="PF19578">
    <property type="entry name" value="DUF6090"/>
    <property type="match status" value="1"/>
</dbReference>
<sequence length="241" mass="28214">MIKFFRKIRQKLLSENKFSKYLIYAIGEIILVVSGILIALQINNANENRKLKELEVSTFKEIKANLIKDIEDFETNIRWHGISVQSSQVILDALKNRTSYHDTLSKHLSRIPANPIFMPTTSAYQNLKINGFSLISNDSLRIELQGLYEARYVYTAKITDAGYDYDYEEFGKAYQREMSTYSLIREARPVDYNSLFTNQQFVNLISHKMARDKHQIIPNYKERIEQVKKIIQMIDNELSNQ</sequence>
<keyword evidence="1" id="KW-0812">Transmembrane</keyword>
<evidence type="ECO:0000313" key="3">
    <source>
        <dbReference type="Proteomes" id="UP001156666"/>
    </source>
</evidence>